<evidence type="ECO:0000313" key="2">
    <source>
        <dbReference type="EMBL" id="KAF4687368.1"/>
    </source>
</evidence>
<sequence length="105" mass="11754">MTLSLRGFGSVVYGVLTYTVLSMLASGSDAMPSRDEHSAKISSRVDVCKDPVYKDYNTCCHDDDVHGVCYYCGRVYDSIKVYGDCCYDGPDKIPEMRTFCETVYN</sequence>
<protein>
    <submittedName>
        <fullName evidence="2">Uncharacterized protein</fullName>
    </submittedName>
</protein>
<comment type="caution">
    <text evidence="2">The sequence shown here is derived from an EMBL/GenBank/DDBJ whole genome shotgun (WGS) entry which is preliminary data.</text>
</comment>
<dbReference type="OrthoDB" id="6179715at2759"/>
<feature type="signal peptide" evidence="1">
    <location>
        <begin position="1"/>
        <end position="30"/>
    </location>
</feature>
<dbReference type="AlphaFoldDB" id="A0A7J6NU86"/>
<feature type="chain" id="PRO_5029626040" evidence="1">
    <location>
        <begin position="31"/>
        <end position="105"/>
    </location>
</feature>
<accession>A0A7J6NU86</accession>
<evidence type="ECO:0000313" key="3">
    <source>
        <dbReference type="Proteomes" id="UP000541610"/>
    </source>
</evidence>
<dbReference type="Proteomes" id="UP000541610">
    <property type="component" value="Unassembled WGS sequence"/>
</dbReference>
<gene>
    <name evidence="2" type="ORF">FOZ60_004004</name>
</gene>
<evidence type="ECO:0000256" key="1">
    <source>
        <dbReference type="SAM" id="SignalP"/>
    </source>
</evidence>
<dbReference type="EMBL" id="JABANP010000188">
    <property type="protein sequence ID" value="KAF4687368.1"/>
    <property type="molecule type" value="Genomic_DNA"/>
</dbReference>
<name>A0A7J6NU86_PEROL</name>
<organism evidence="2 3">
    <name type="scientific">Perkinsus olseni</name>
    <name type="common">Perkinsus atlanticus</name>
    <dbReference type="NCBI Taxonomy" id="32597"/>
    <lineage>
        <taxon>Eukaryota</taxon>
        <taxon>Sar</taxon>
        <taxon>Alveolata</taxon>
        <taxon>Perkinsozoa</taxon>
        <taxon>Perkinsea</taxon>
        <taxon>Perkinsida</taxon>
        <taxon>Perkinsidae</taxon>
        <taxon>Perkinsus</taxon>
    </lineage>
</organism>
<reference evidence="2 3" key="1">
    <citation type="submission" date="2020-04" db="EMBL/GenBank/DDBJ databases">
        <title>Perkinsus olseni comparative genomics.</title>
        <authorList>
            <person name="Bogema D.R."/>
        </authorList>
    </citation>
    <scope>NUCLEOTIDE SEQUENCE [LARGE SCALE GENOMIC DNA]</scope>
    <source>
        <strain evidence="2">00978-12</strain>
    </source>
</reference>
<proteinExistence type="predicted"/>
<keyword evidence="1" id="KW-0732">Signal</keyword>